<keyword evidence="2" id="KW-0472">Membrane</keyword>
<feature type="transmembrane region" description="Helical" evidence="2">
    <location>
        <begin position="49"/>
        <end position="69"/>
    </location>
</feature>
<feature type="compositionally biased region" description="Basic and acidic residues" evidence="1">
    <location>
        <begin position="76"/>
        <end position="86"/>
    </location>
</feature>
<dbReference type="RefSeq" id="WP_218323367.1">
    <property type="nucleotide sequence ID" value="NZ_JAEEGC010000170.1"/>
</dbReference>
<keyword evidence="4" id="KW-1185">Reference proteome</keyword>
<evidence type="ECO:0008006" key="5">
    <source>
        <dbReference type="Google" id="ProtNLM"/>
    </source>
</evidence>
<gene>
    <name evidence="3" type="ORF">I6U48_25880</name>
</gene>
<reference evidence="3" key="1">
    <citation type="submission" date="2020-12" db="EMBL/GenBank/DDBJ databases">
        <title>Clostridium thailandense sp. nov., a novel acetogenic bacterium isolated from peat land soil in Thailand.</title>
        <authorList>
            <person name="Chaikitkaew S."/>
            <person name="Birkeland N.K."/>
        </authorList>
    </citation>
    <scope>NUCLEOTIDE SEQUENCE</scope>
    <source>
        <strain evidence="3">PL3</strain>
    </source>
</reference>
<evidence type="ECO:0000256" key="1">
    <source>
        <dbReference type="SAM" id="MobiDB-lite"/>
    </source>
</evidence>
<comment type="caution">
    <text evidence="3">The sequence shown here is derived from an EMBL/GenBank/DDBJ whole genome shotgun (WGS) entry which is preliminary data.</text>
</comment>
<feature type="transmembrane region" description="Helical" evidence="2">
    <location>
        <begin position="21"/>
        <end position="43"/>
    </location>
</feature>
<dbReference type="EMBL" id="JAEEGC010000170">
    <property type="protein sequence ID" value="MBV7276318.1"/>
    <property type="molecule type" value="Genomic_DNA"/>
</dbReference>
<proteinExistence type="predicted"/>
<accession>A0A949X5X1</accession>
<keyword evidence="2" id="KW-1133">Transmembrane helix</keyword>
<evidence type="ECO:0000256" key="2">
    <source>
        <dbReference type="SAM" id="Phobius"/>
    </source>
</evidence>
<organism evidence="3 4">
    <name type="scientific">Clostridium thailandense</name>
    <dbReference type="NCBI Taxonomy" id="2794346"/>
    <lineage>
        <taxon>Bacteria</taxon>
        <taxon>Bacillati</taxon>
        <taxon>Bacillota</taxon>
        <taxon>Clostridia</taxon>
        <taxon>Eubacteriales</taxon>
        <taxon>Clostridiaceae</taxon>
        <taxon>Clostridium</taxon>
    </lineage>
</organism>
<sequence length="95" mass="10462">MNCHGNNKVKQATHKHNSLKHVLHMIICCGLPIIIIALLPFIAKFSPSAGNVIGKITPFICPLMMLLMVPMMMGSTKKDSCCDTKKINSNNKEVI</sequence>
<dbReference type="AlphaFoldDB" id="A0A949X5X1"/>
<protein>
    <recommendedName>
        <fullName evidence="5">DUF2933 domain-containing protein</fullName>
    </recommendedName>
</protein>
<evidence type="ECO:0000313" key="4">
    <source>
        <dbReference type="Proteomes" id="UP000694308"/>
    </source>
</evidence>
<feature type="region of interest" description="Disordered" evidence="1">
    <location>
        <begin position="76"/>
        <end position="95"/>
    </location>
</feature>
<keyword evidence="2" id="KW-0812">Transmembrane</keyword>
<dbReference type="Proteomes" id="UP000694308">
    <property type="component" value="Unassembled WGS sequence"/>
</dbReference>
<evidence type="ECO:0000313" key="3">
    <source>
        <dbReference type="EMBL" id="MBV7276318.1"/>
    </source>
</evidence>
<name>A0A949X5X1_9CLOT</name>